<dbReference type="Pfam" id="PF04828">
    <property type="entry name" value="GFA"/>
    <property type="match status" value="1"/>
</dbReference>
<reference evidence="6 7" key="1">
    <citation type="submission" date="2024-05" db="EMBL/GenBank/DDBJ databases">
        <authorList>
            <person name="Park S."/>
        </authorList>
    </citation>
    <scope>NUCLEOTIDE SEQUENCE [LARGE SCALE GENOMIC DNA]</scope>
    <source>
        <strain evidence="6 7">DGU5</strain>
    </source>
</reference>
<evidence type="ECO:0000256" key="2">
    <source>
        <dbReference type="ARBA" id="ARBA00022723"/>
    </source>
</evidence>
<gene>
    <name evidence="6" type="ORF">ABDJ38_09690</name>
</gene>
<keyword evidence="2" id="KW-0479">Metal-binding</keyword>
<dbReference type="RefSeq" id="WP_346784898.1">
    <property type="nucleotide sequence ID" value="NZ_JBDLBR010000003.1"/>
</dbReference>
<evidence type="ECO:0000313" key="6">
    <source>
        <dbReference type="EMBL" id="MEN7537444.1"/>
    </source>
</evidence>
<evidence type="ECO:0000313" key="7">
    <source>
        <dbReference type="Proteomes" id="UP001484535"/>
    </source>
</evidence>
<dbReference type="PANTHER" id="PTHR33337:SF40">
    <property type="entry name" value="CENP-V_GFA DOMAIN-CONTAINING PROTEIN-RELATED"/>
    <property type="match status" value="1"/>
</dbReference>
<feature type="domain" description="CENP-V/GFA" evidence="5">
    <location>
        <begin position="2"/>
        <end position="117"/>
    </location>
</feature>
<evidence type="ECO:0000259" key="5">
    <source>
        <dbReference type="PROSITE" id="PS51891"/>
    </source>
</evidence>
<dbReference type="InterPro" id="IPR011057">
    <property type="entry name" value="Mss4-like_sf"/>
</dbReference>
<dbReference type="SUPFAM" id="SSF51316">
    <property type="entry name" value="Mss4-like"/>
    <property type="match status" value="1"/>
</dbReference>
<name>A0ABV0CX50_9SPHN</name>
<dbReference type="Proteomes" id="UP001484535">
    <property type="component" value="Unassembled WGS sequence"/>
</dbReference>
<evidence type="ECO:0000256" key="1">
    <source>
        <dbReference type="ARBA" id="ARBA00005495"/>
    </source>
</evidence>
<keyword evidence="3" id="KW-0862">Zinc</keyword>
<evidence type="ECO:0000256" key="4">
    <source>
        <dbReference type="ARBA" id="ARBA00023239"/>
    </source>
</evidence>
<protein>
    <submittedName>
        <fullName evidence="6">GFA family protein</fullName>
    </submittedName>
</protein>
<dbReference type="EMBL" id="JBDLBR010000003">
    <property type="protein sequence ID" value="MEN7537444.1"/>
    <property type="molecule type" value="Genomic_DNA"/>
</dbReference>
<proteinExistence type="inferred from homology"/>
<accession>A0ABV0CX50</accession>
<comment type="similarity">
    <text evidence="1">Belongs to the Gfa family.</text>
</comment>
<dbReference type="InterPro" id="IPR006913">
    <property type="entry name" value="CENP-V/GFA"/>
</dbReference>
<sequence>MMTGGCRCGAVRYEADGEAPRHSLCHCRDCQMTHGAPLVGWIGLEADKLRFTGAEPVRYNGASGSTRSFCGTCGTPVAFVNEEFMPGIVDVPSVTLDDPDAIAPQVQVQVVERRAWMAHLADVPEFARFSES</sequence>
<dbReference type="PROSITE" id="PS51891">
    <property type="entry name" value="CENP_V_GFA"/>
    <property type="match status" value="1"/>
</dbReference>
<evidence type="ECO:0000256" key="3">
    <source>
        <dbReference type="ARBA" id="ARBA00022833"/>
    </source>
</evidence>
<comment type="caution">
    <text evidence="6">The sequence shown here is derived from an EMBL/GenBank/DDBJ whole genome shotgun (WGS) entry which is preliminary data.</text>
</comment>
<organism evidence="6 7">
    <name type="scientific">Aurantiacibacter flavus</name>
    <dbReference type="NCBI Taxonomy" id="3145232"/>
    <lineage>
        <taxon>Bacteria</taxon>
        <taxon>Pseudomonadati</taxon>
        <taxon>Pseudomonadota</taxon>
        <taxon>Alphaproteobacteria</taxon>
        <taxon>Sphingomonadales</taxon>
        <taxon>Erythrobacteraceae</taxon>
        <taxon>Aurantiacibacter</taxon>
    </lineage>
</organism>
<keyword evidence="7" id="KW-1185">Reference proteome</keyword>
<dbReference type="Gene3D" id="3.90.1590.10">
    <property type="entry name" value="glutathione-dependent formaldehyde- activating enzyme (gfa)"/>
    <property type="match status" value="1"/>
</dbReference>
<keyword evidence="4" id="KW-0456">Lyase</keyword>
<dbReference type="PANTHER" id="PTHR33337">
    <property type="entry name" value="GFA DOMAIN-CONTAINING PROTEIN"/>
    <property type="match status" value="1"/>
</dbReference>